<evidence type="ECO:0000313" key="3">
    <source>
        <dbReference type="Proteomes" id="UP000192997"/>
    </source>
</evidence>
<sequence>MNPETQTSLKVAMRKIIHSSQIKPEAVEVIVSGLQNSEISAEDWEDLFNREGANIAIKQKVYSPQLIRLITLRALVLPKTLPEFLGWLEIQPGKKVNQNQIVCLQFQQTIKELFPREKVLESIGYLLPSLLNGKISPDGLSWLLQKGDNSIWSYAQEQFIHNIKYDLLLIGDHHPKSKENISHQTSFKFGSQVWNQLITSWQDIKKGNYKCQQYRPLAQFCEQLQEYDLAAYFYQISNSKVGKKLFVQLCLLKNCESPVVFGLTIQKRKPPIDVIINVLNQDVDMKILYVAPISLLILGSGWFVGSRTWHSYINTSEAKEYLCKQSVNGRDCSVIVFDGKDHYSFQDIQTAITKVVDEVWQGKQKSKLKSKVKNSNMQEKITRTLPLILADKTLKYKDLQLSTGKIEPKIERQWIIAVYNYQLKHKLQKKITPQKGEECKGSNIFGLCLLGEKVKKISIDYSPLEKRLKADINKVMTLTAINEAMEKRYWSATKYAINTIILTTIKNNNLDNNPDSNPEKNKSAISDPKPSAEGESIKLPEEQTLTKDLIFELILKNLDVKQYKSIKYGDFNTDKIQQTHKRRIAQSIYKFQESQKNPQPTGYLDYKSADFGELKRKISEQLPISNTPL</sequence>
<dbReference type="Proteomes" id="UP000192997">
    <property type="component" value="Unassembled WGS sequence"/>
</dbReference>
<accession>A0A1X4G3S1</accession>
<proteinExistence type="predicted"/>
<feature type="compositionally biased region" description="Basic and acidic residues" evidence="1">
    <location>
        <begin position="530"/>
        <end position="539"/>
    </location>
</feature>
<reference evidence="3" key="1">
    <citation type="submission" date="2017-04" db="EMBL/GenBank/DDBJ databases">
        <authorList>
            <person name="Abreu V.A."/>
            <person name="Popin R.V."/>
            <person name="Rigonato J."/>
            <person name="Andreote A.P."/>
            <person name="Schaker P.C."/>
            <person name="Hoff-Risseti C."/>
            <person name="Alvarenga D.O."/>
            <person name="Varani A.M."/>
            <person name="Fiore M.F."/>
        </authorList>
    </citation>
    <scope>NUCLEOTIDE SEQUENCE [LARGE SCALE GENOMIC DNA]</scope>
    <source>
        <strain evidence="3">CENA303</strain>
    </source>
</reference>
<name>A0A1X4G3S1_9CYAN</name>
<dbReference type="EMBL" id="NBYN01000059">
    <property type="protein sequence ID" value="OSO88145.1"/>
    <property type="molecule type" value="Genomic_DNA"/>
</dbReference>
<evidence type="ECO:0000256" key="1">
    <source>
        <dbReference type="SAM" id="MobiDB-lite"/>
    </source>
</evidence>
<feature type="region of interest" description="Disordered" evidence="1">
    <location>
        <begin position="508"/>
        <end position="539"/>
    </location>
</feature>
<gene>
    <name evidence="2" type="ORF">B7O87_13680</name>
</gene>
<protein>
    <submittedName>
        <fullName evidence="2">Uncharacterized protein</fullName>
    </submittedName>
</protein>
<comment type="caution">
    <text evidence="2">The sequence shown here is derived from an EMBL/GenBank/DDBJ whole genome shotgun (WGS) entry which is preliminary data.</text>
</comment>
<dbReference type="RefSeq" id="WP_085728968.1">
    <property type="nucleotide sequence ID" value="NZ_NBYN01000059.1"/>
</dbReference>
<dbReference type="AlphaFoldDB" id="A0A1X4G3S1"/>
<evidence type="ECO:0000313" key="2">
    <source>
        <dbReference type="EMBL" id="OSO88145.1"/>
    </source>
</evidence>
<organism evidence="2 3">
    <name type="scientific">Cylindrospermopsis raciborskii CENA303</name>
    <dbReference type="NCBI Taxonomy" id="1170769"/>
    <lineage>
        <taxon>Bacteria</taxon>
        <taxon>Bacillati</taxon>
        <taxon>Cyanobacteriota</taxon>
        <taxon>Cyanophyceae</taxon>
        <taxon>Nostocales</taxon>
        <taxon>Aphanizomenonaceae</taxon>
        <taxon>Cylindrospermopsis</taxon>
    </lineage>
</organism>